<evidence type="ECO:0000256" key="2">
    <source>
        <dbReference type="ARBA" id="ARBA00004170"/>
    </source>
</evidence>
<dbReference type="GO" id="GO:0042777">
    <property type="term" value="P:proton motive force-driven plasma membrane ATP synthesis"/>
    <property type="evidence" value="ECO:0007669"/>
    <property type="project" value="UniProtKB-UniRule"/>
</dbReference>
<keyword evidence="7 10" id="KW-0472">Membrane</keyword>
<dbReference type="Proteomes" id="UP000245793">
    <property type="component" value="Unassembled WGS sequence"/>
</dbReference>
<dbReference type="Gene3D" id="1.10.287.80">
    <property type="entry name" value="ATP synthase, gamma subunit, helix hairpin domain"/>
    <property type="match status" value="1"/>
</dbReference>
<dbReference type="GO" id="GO:0005886">
    <property type="term" value="C:plasma membrane"/>
    <property type="evidence" value="ECO:0007669"/>
    <property type="project" value="UniProtKB-SubCell"/>
</dbReference>
<dbReference type="AlphaFoldDB" id="A0A2U1E2S5"/>
<keyword evidence="8 10" id="KW-0139">CF(1)</keyword>
<evidence type="ECO:0000256" key="9">
    <source>
        <dbReference type="ARBA" id="ARBA00023310"/>
    </source>
</evidence>
<comment type="function">
    <text evidence="1 10">Produces ATP from ADP in the presence of a proton gradient across the membrane. The gamma chain is believed to be important in regulating ATPase activity and the flow of protons through the CF(0) complex.</text>
</comment>
<protein>
    <recommendedName>
        <fullName evidence="10">ATP synthase gamma chain</fullName>
    </recommendedName>
    <alternativeName>
        <fullName evidence="10">ATP synthase F1 sector gamma subunit</fullName>
    </alternativeName>
    <alternativeName>
        <fullName evidence="10">F-ATPase gamma subunit</fullName>
    </alternativeName>
</protein>
<keyword evidence="12" id="KW-1185">Reference proteome</keyword>
<dbReference type="GO" id="GO:0045259">
    <property type="term" value="C:proton-transporting ATP synthase complex"/>
    <property type="evidence" value="ECO:0007669"/>
    <property type="project" value="UniProtKB-KW"/>
</dbReference>
<proteinExistence type="inferred from homology"/>
<comment type="subcellular location">
    <subcellularLocation>
        <location evidence="10">Cell membrane</location>
        <topology evidence="10">Peripheral membrane protein</topology>
    </subcellularLocation>
    <subcellularLocation>
        <location evidence="2">Membrane</location>
        <topology evidence="2">Peripheral membrane protein</topology>
    </subcellularLocation>
</comment>
<evidence type="ECO:0000256" key="7">
    <source>
        <dbReference type="ARBA" id="ARBA00023136"/>
    </source>
</evidence>
<keyword evidence="4 10" id="KW-0813">Transport</keyword>
<keyword evidence="5 10" id="KW-0375">Hydrogen ion transport</keyword>
<dbReference type="RefSeq" id="WP_116480277.1">
    <property type="nucleotide sequence ID" value="NZ_QEKV01000006.1"/>
</dbReference>
<evidence type="ECO:0000256" key="6">
    <source>
        <dbReference type="ARBA" id="ARBA00023065"/>
    </source>
</evidence>
<evidence type="ECO:0000256" key="5">
    <source>
        <dbReference type="ARBA" id="ARBA00022781"/>
    </source>
</evidence>
<dbReference type="Gene3D" id="3.40.1380.10">
    <property type="match status" value="1"/>
</dbReference>
<dbReference type="InterPro" id="IPR035968">
    <property type="entry name" value="ATP_synth_F1_ATPase_gsu"/>
</dbReference>
<dbReference type="PANTHER" id="PTHR11693:SF22">
    <property type="entry name" value="ATP SYNTHASE SUBUNIT GAMMA, MITOCHONDRIAL"/>
    <property type="match status" value="1"/>
</dbReference>
<evidence type="ECO:0000256" key="3">
    <source>
        <dbReference type="ARBA" id="ARBA00007681"/>
    </source>
</evidence>
<dbReference type="InterPro" id="IPR023632">
    <property type="entry name" value="ATP_synth_F1_gsu_CS"/>
</dbReference>
<dbReference type="GO" id="GO:0046933">
    <property type="term" value="F:proton-transporting ATP synthase activity, rotational mechanism"/>
    <property type="evidence" value="ECO:0007669"/>
    <property type="project" value="UniProtKB-UniRule"/>
</dbReference>
<dbReference type="PRINTS" id="PR00126">
    <property type="entry name" value="ATPASEGAMMA"/>
</dbReference>
<reference evidence="11 12" key="1">
    <citation type="submission" date="2018-04" db="EMBL/GenBank/DDBJ databases">
        <title>Genomic Encyclopedia of Type Strains, Phase IV (KMG-IV): sequencing the most valuable type-strain genomes for metagenomic binning, comparative biology and taxonomic classification.</title>
        <authorList>
            <person name="Goeker M."/>
        </authorList>
    </citation>
    <scope>NUCLEOTIDE SEQUENCE [LARGE SCALE GENOMIC DNA]</scope>
    <source>
        <strain evidence="11 12">DSM 20705</strain>
    </source>
</reference>
<evidence type="ECO:0000256" key="1">
    <source>
        <dbReference type="ARBA" id="ARBA00003456"/>
    </source>
</evidence>
<dbReference type="FunFam" id="1.10.287.80:FF:000001">
    <property type="entry name" value="ATP synthase gamma chain"/>
    <property type="match status" value="1"/>
</dbReference>
<sequence length="289" mass="33081">MAEQMKDIKRRINSVSSIRQITNAMELVSTSKMRRARLRLESTRPYYTTVIENIRELLSVTKGTKTPLTVTREVKNRLYVIITGDRGLAGGYNSNLLRYAENNIVSKEDRIITVGVKTYDYFNKRGYNIYDKFFGVSEDFTFRDAKHVADIVLELYKKKEIDEVYLIYTIFNSALSQNPTSLRILPAEFTEIEKQEKLSYDGYNDLIVFEPSPEAMLDYLVEEFAAISIYGALIESSSSEQAARMQAMKSATDNANEMIDDLSLRYNRARQANITQELTEIVSGAEALK</sequence>
<evidence type="ECO:0000313" key="11">
    <source>
        <dbReference type="EMBL" id="PVY94221.1"/>
    </source>
</evidence>
<keyword evidence="9 10" id="KW-0066">ATP synthesis</keyword>
<dbReference type="Pfam" id="PF00231">
    <property type="entry name" value="ATP-synt"/>
    <property type="match status" value="1"/>
</dbReference>
<dbReference type="NCBIfam" id="TIGR01146">
    <property type="entry name" value="ATPsyn_F1gamma"/>
    <property type="match status" value="1"/>
</dbReference>
<organism evidence="11 12">
    <name type="scientific">Ezakiella coagulans</name>
    <dbReference type="NCBI Taxonomy" id="46507"/>
    <lineage>
        <taxon>Bacteria</taxon>
        <taxon>Bacillati</taxon>
        <taxon>Bacillota</taxon>
        <taxon>Tissierellia</taxon>
        <taxon>Ezakiella</taxon>
    </lineage>
</organism>
<dbReference type="GO" id="GO:0005524">
    <property type="term" value="F:ATP binding"/>
    <property type="evidence" value="ECO:0007669"/>
    <property type="project" value="UniProtKB-UniRule"/>
</dbReference>
<keyword evidence="10" id="KW-1003">Cell membrane</keyword>
<gene>
    <name evidence="10" type="primary">atpG</name>
    <name evidence="11" type="ORF">C7381_10694</name>
</gene>
<evidence type="ECO:0000256" key="8">
    <source>
        <dbReference type="ARBA" id="ARBA00023196"/>
    </source>
</evidence>
<dbReference type="PANTHER" id="PTHR11693">
    <property type="entry name" value="ATP SYNTHASE GAMMA CHAIN"/>
    <property type="match status" value="1"/>
</dbReference>
<dbReference type="EMBL" id="QEKV01000006">
    <property type="protein sequence ID" value="PVY94221.1"/>
    <property type="molecule type" value="Genomic_DNA"/>
</dbReference>
<comment type="caution">
    <text evidence="11">The sequence shown here is derived from an EMBL/GenBank/DDBJ whole genome shotgun (WGS) entry which is preliminary data.</text>
</comment>
<dbReference type="PROSITE" id="PS00153">
    <property type="entry name" value="ATPASE_GAMMA"/>
    <property type="match status" value="1"/>
</dbReference>
<name>A0A2U1E2S5_9FIRM</name>
<dbReference type="InterPro" id="IPR000131">
    <property type="entry name" value="ATP_synth_F1_gsu"/>
</dbReference>
<comment type="similarity">
    <text evidence="3 10">Belongs to the ATPase gamma chain family.</text>
</comment>
<evidence type="ECO:0000256" key="4">
    <source>
        <dbReference type="ARBA" id="ARBA00022448"/>
    </source>
</evidence>
<evidence type="ECO:0000313" key="12">
    <source>
        <dbReference type="Proteomes" id="UP000245793"/>
    </source>
</evidence>
<comment type="subunit">
    <text evidence="10">F-type ATPases have 2 components, CF(1) - the catalytic core - and CF(0) - the membrane proton channel. CF(1) has five subunits: alpha(3), beta(3), gamma(1), delta(1), epsilon(1). CF(0) has three main subunits: a, b and c.</text>
</comment>
<keyword evidence="6 10" id="KW-0406">Ion transport</keyword>
<evidence type="ECO:0000256" key="10">
    <source>
        <dbReference type="HAMAP-Rule" id="MF_00815"/>
    </source>
</evidence>
<dbReference type="HAMAP" id="MF_00815">
    <property type="entry name" value="ATP_synth_gamma_bact"/>
    <property type="match status" value="1"/>
</dbReference>
<accession>A0A2U1E2S5</accession>
<dbReference type="CDD" id="cd12151">
    <property type="entry name" value="F1-ATPase_gamma"/>
    <property type="match status" value="1"/>
</dbReference>
<dbReference type="SUPFAM" id="SSF52943">
    <property type="entry name" value="ATP synthase (F1-ATPase), gamma subunit"/>
    <property type="match status" value="1"/>
</dbReference>